<dbReference type="InterPro" id="IPR035897">
    <property type="entry name" value="Toll_tir_struct_dom_sf"/>
</dbReference>
<dbReference type="InterPro" id="IPR013106">
    <property type="entry name" value="Ig_V-set"/>
</dbReference>
<evidence type="ECO:0000313" key="15">
    <source>
        <dbReference type="EMBL" id="CAH3168946.1"/>
    </source>
</evidence>
<evidence type="ECO:0000256" key="6">
    <source>
        <dbReference type="ARBA" id="ARBA00022989"/>
    </source>
</evidence>
<evidence type="ECO:0000313" key="16">
    <source>
        <dbReference type="Proteomes" id="UP001159405"/>
    </source>
</evidence>
<feature type="transmembrane region" description="Helical" evidence="11">
    <location>
        <begin position="103"/>
        <end position="122"/>
    </location>
</feature>
<dbReference type="PROSITE" id="PS50104">
    <property type="entry name" value="TIR"/>
    <property type="match status" value="1"/>
</dbReference>
<evidence type="ECO:0000256" key="1">
    <source>
        <dbReference type="ARBA" id="ARBA00004370"/>
    </source>
</evidence>
<dbReference type="SUPFAM" id="SSF81321">
    <property type="entry name" value="Family A G protein-coupled receptor-like"/>
    <property type="match status" value="1"/>
</dbReference>
<feature type="transmembrane region" description="Helical" evidence="11">
    <location>
        <begin position="58"/>
        <end position="82"/>
    </location>
</feature>
<dbReference type="Pfam" id="PF07686">
    <property type="entry name" value="V-set"/>
    <property type="match status" value="1"/>
</dbReference>
<dbReference type="SMART" id="SM00255">
    <property type="entry name" value="TIR"/>
    <property type="match status" value="1"/>
</dbReference>
<dbReference type="InterPro" id="IPR000157">
    <property type="entry name" value="TIR_dom"/>
</dbReference>
<feature type="region of interest" description="Disordered" evidence="10">
    <location>
        <begin position="829"/>
        <end position="851"/>
    </location>
</feature>
<dbReference type="InterPro" id="IPR017452">
    <property type="entry name" value="GPCR_Rhodpsn_7TM"/>
</dbReference>
<evidence type="ECO:0000256" key="2">
    <source>
        <dbReference type="ARBA" id="ARBA00009752"/>
    </source>
</evidence>
<dbReference type="SUPFAM" id="SSF48726">
    <property type="entry name" value="Immunoglobulin"/>
    <property type="match status" value="3"/>
</dbReference>
<dbReference type="PROSITE" id="PS50835">
    <property type="entry name" value="IG_LIKE"/>
    <property type="match status" value="3"/>
</dbReference>
<keyword evidence="7" id="KW-0520">NAD</keyword>
<evidence type="ECO:0000256" key="3">
    <source>
        <dbReference type="ARBA" id="ARBA00022692"/>
    </source>
</evidence>
<dbReference type="PANTHER" id="PTHR24365:SF530">
    <property type="entry name" value="MSTPROX-RELATED"/>
    <property type="match status" value="1"/>
</dbReference>
<dbReference type="Pfam" id="PF13676">
    <property type="entry name" value="TIR_2"/>
    <property type="match status" value="1"/>
</dbReference>
<feature type="domain" description="TIR" evidence="12">
    <location>
        <begin position="693"/>
        <end position="826"/>
    </location>
</feature>
<evidence type="ECO:0000256" key="10">
    <source>
        <dbReference type="SAM" id="MobiDB-lite"/>
    </source>
</evidence>
<comment type="caution">
    <text evidence="15">The sequence shown here is derived from an EMBL/GenBank/DDBJ whole genome shotgun (WGS) entry which is preliminary data.</text>
</comment>
<proteinExistence type="inferred from homology"/>
<keyword evidence="16" id="KW-1185">Reference proteome</keyword>
<dbReference type="Gene3D" id="3.40.50.10140">
    <property type="entry name" value="Toll/interleukin-1 receptor homology (TIR) domain"/>
    <property type="match status" value="1"/>
</dbReference>
<dbReference type="CDD" id="cd00637">
    <property type="entry name" value="7tm_classA_rhodopsin-like"/>
    <property type="match status" value="1"/>
</dbReference>
<dbReference type="CDD" id="cd00096">
    <property type="entry name" value="Ig"/>
    <property type="match status" value="1"/>
</dbReference>
<dbReference type="InterPro" id="IPR007110">
    <property type="entry name" value="Ig-like_dom"/>
</dbReference>
<dbReference type="EMBL" id="CALNXK010000147">
    <property type="protein sequence ID" value="CAH3168946.1"/>
    <property type="molecule type" value="Genomic_DNA"/>
</dbReference>
<feature type="domain" description="Ig-like" evidence="14">
    <location>
        <begin position="413"/>
        <end position="509"/>
    </location>
</feature>
<dbReference type="PRINTS" id="PR00237">
    <property type="entry name" value="GPCRRHODOPSN"/>
</dbReference>
<comment type="similarity">
    <text evidence="2">Belongs to the interleukin-1 receptor family.</text>
</comment>
<dbReference type="SUPFAM" id="SSF52200">
    <property type="entry name" value="Toll/Interleukin receptor TIR domain"/>
    <property type="match status" value="1"/>
</dbReference>
<dbReference type="PANTHER" id="PTHR24365">
    <property type="entry name" value="TOLL-LIKE RECEPTOR"/>
    <property type="match status" value="1"/>
</dbReference>
<evidence type="ECO:0000256" key="11">
    <source>
        <dbReference type="SAM" id="Phobius"/>
    </source>
</evidence>
<dbReference type="InterPro" id="IPR000276">
    <property type="entry name" value="GPCR_Rhodpsn"/>
</dbReference>
<keyword evidence="9" id="KW-0297">G-protein coupled receptor</keyword>
<dbReference type="SMART" id="SM00409">
    <property type="entry name" value="IG"/>
    <property type="match status" value="3"/>
</dbReference>
<keyword evidence="9" id="KW-0807">Transducer</keyword>
<dbReference type="InterPro" id="IPR003599">
    <property type="entry name" value="Ig_sub"/>
</dbReference>
<evidence type="ECO:0000256" key="7">
    <source>
        <dbReference type="ARBA" id="ARBA00023027"/>
    </source>
</evidence>
<evidence type="ECO:0000256" key="5">
    <source>
        <dbReference type="ARBA" id="ARBA00022801"/>
    </source>
</evidence>
<gene>
    <name evidence="15" type="ORF">PLOB_00009494</name>
</gene>
<name>A0ABN8QQM2_9CNID</name>
<feature type="compositionally biased region" description="Polar residues" evidence="10">
    <location>
        <begin position="840"/>
        <end position="851"/>
    </location>
</feature>
<keyword evidence="9" id="KW-0675">Receptor</keyword>
<evidence type="ECO:0000259" key="12">
    <source>
        <dbReference type="PROSITE" id="PS50104"/>
    </source>
</evidence>
<dbReference type="Pfam" id="PF13927">
    <property type="entry name" value="Ig_3"/>
    <property type="match status" value="1"/>
</dbReference>
<keyword evidence="5" id="KW-0378">Hydrolase</keyword>
<evidence type="ECO:0000256" key="4">
    <source>
        <dbReference type="ARBA" id="ARBA00022729"/>
    </source>
</evidence>
<dbReference type="InterPro" id="IPR036179">
    <property type="entry name" value="Ig-like_dom_sf"/>
</dbReference>
<feature type="transmembrane region" description="Helical" evidence="11">
    <location>
        <begin position="128"/>
        <end position="154"/>
    </location>
</feature>
<evidence type="ECO:0000259" key="13">
    <source>
        <dbReference type="PROSITE" id="PS50262"/>
    </source>
</evidence>
<dbReference type="InterPro" id="IPR013783">
    <property type="entry name" value="Ig-like_fold"/>
</dbReference>
<evidence type="ECO:0000256" key="8">
    <source>
        <dbReference type="ARBA" id="ARBA00023136"/>
    </source>
</evidence>
<accession>A0ABN8QQM2</accession>
<keyword evidence="8 11" id="KW-0472">Membrane</keyword>
<organism evidence="15 16">
    <name type="scientific">Porites lobata</name>
    <dbReference type="NCBI Taxonomy" id="104759"/>
    <lineage>
        <taxon>Eukaryota</taxon>
        <taxon>Metazoa</taxon>
        <taxon>Cnidaria</taxon>
        <taxon>Anthozoa</taxon>
        <taxon>Hexacorallia</taxon>
        <taxon>Scleractinia</taxon>
        <taxon>Fungiina</taxon>
        <taxon>Poritidae</taxon>
        <taxon>Porites</taxon>
    </lineage>
</organism>
<keyword evidence="4" id="KW-0732">Signal</keyword>
<keyword evidence="6 11" id="KW-1133">Transmembrane helix</keyword>
<reference evidence="15 16" key="1">
    <citation type="submission" date="2022-05" db="EMBL/GenBank/DDBJ databases">
        <authorList>
            <consortium name="Genoscope - CEA"/>
            <person name="William W."/>
        </authorList>
    </citation>
    <scope>NUCLEOTIDE SEQUENCE [LARGE SCALE GENOMIC DNA]</scope>
</reference>
<sequence>MSLMNALVVGAICKDPSRNLKTVPSNLLIASQAIADFFVGLIHDPLCGWWILTFSSTAAHVIEAVSSLFLVASVLHVVALSFDRYIAVWRPLSYPSFVTKKKVTIWCIVIWSYSCTAYRIVLRELNHPIVIINILSGTHTILPSFISVIFYIRIYFALRNNRKRACVLDDSGQIVANAYRRERNMTKAMMAVLGLFLLCITPWFLLYQVIGAFFAKICLSEYNFGCVITPIRTNVINEALNCSFSGLTVEAVNWTRNGLHIKEDFNKTWSAVSVNSSSHDQVIGKFKCTAKRGQNLYSCSANPSKPTLQPLPSVEIVEKGLNKKVVCKASGWPAPNLSWWKNGVKIYHGYKYNSYSIYRSSRGPNFNALNMRLIIASNHHHGTYTCRAHNLFGTSTQDINIMIKLVTEEIFLPNDMDQFAAVALEGKNTTLECTCQPNKCSEDSAYVYWKFKKHYVNQSARTMISKRGLDNGPVKIVLTILNLSMADEGEYLCGINTTQGFTEKQSKLHVLKKGSFPSALPKNDSVKLHTSATLSCTVIYPNVLTTTLPFIYWKVNHTLITDSSKDYKMRNGIPRNHPSLTNTKTKLLRLDFFNVSMQDLGCYYSCGVKFNKDVLVEATKICLLLPAKEEASEPGKFPQEHGSTNSPLVAISSITAGGIIMGFVIAFVAYRLCRSKRNSGEPFFETKDNGRKFRYDVFVTFSSHDLNWVKKELIPLVEKHKLNYCIHHRDFEVGKPVVDNMAESVYTSRKVLAVMSHNYLSSKFCRGELEMALYRSTEMGDSSVIVMRIDGVDRSKLPKALRNRTFLDYNDFAERKNWEERLIKHLKPPPIDKSLDKNSTKTYSKLKSTEV</sequence>
<protein>
    <submittedName>
        <fullName evidence="15">Uncharacterized protein</fullName>
    </submittedName>
</protein>
<dbReference type="Gene3D" id="1.20.1070.10">
    <property type="entry name" value="Rhodopsin 7-helix transmembrane proteins"/>
    <property type="match status" value="1"/>
</dbReference>
<dbReference type="Gene3D" id="2.60.40.10">
    <property type="entry name" value="Immunoglobulins"/>
    <property type="match status" value="3"/>
</dbReference>
<comment type="subcellular location">
    <subcellularLocation>
        <location evidence="1">Membrane</location>
    </subcellularLocation>
</comment>
<dbReference type="Pfam" id="PF00001">
    <property type="entry name" value="7tm_1"/>
    <property type="match status" value="1"/>
</dbReference>
<evidence type="ECO:0000256" key="9">
    <source>
        <dbReference type="RuleBase" id="RU000688"/>
    </source>
</evidence>
<feature type="domain" description="Ig-like" evidence="14">
    <location>
        <begin position="306"/>
        <end position="400"/>
    </location>
</feature>
<feature type="transmembrane region" description="Helical" evidence="11">
    <location>
        <begin position="190"/>
        <end position="214"/>
    </location>
</feature>
<keyword evidence="3 9" id="KW-0812">Transmembrane</keyword>
<feature type="transmembrane region" description="Helical" evidence="11">
    <location>
        <begin position="648"/>
        <end position="670"/>
    </location>
</feature>
<dbReference type="PROSITE" id="PS50262">
    <property type="entry name" value="G_PROTEIN_RECEP_F1_2"/>
    <property type="match status" value="1"/>
</dbReference>
<dbReference type="PROSITE" id="PS00237">
    <property type="entry name" value="G_PROTEIN_RECEP_F1_1"/>
    <property type="match status" value="1"/>
</dbReference>
<comment type="similarity">
    <text evidence="9">Belongs to the G-protein coupled receptor 1 family.</text>
</comment>
<feature type="domain" description="G-protein coupled receptors family 1 profile" evidence="13">
    <location>
        <begin position="4"/>
        <end position="207"/>
    </location>
</feature>
<feature type="domain" description="Ig-like" evidence="14">
    <location>
        <begin position="240"/>
        <end position="304"/>
    </location>
</feature>
<evidence type="ECO:0000259" key="14">
    <source>
        <dbReference type="PROSITE" id="PS50835"/>
    </source>
</evidence>
<dbReference type="Proteomes" id="UP001159405">
    <property type="component" value="Unassembled WGS sequence"/>
</dbReference>